<evidence type="ECO:0000256" key="1">
    <source>
        <dbReference type="ARBA" id="ARBA00022617"/>
    </source>
</evidence>
<evidence type="ECO:0000313" key="8">
    <source>
        <dbReference type="Proteomes" id="UP001166585"/>
    </source>
</evidence>
<evidence type="ECO:0000313" key="7">
    <source>
        <dbReference type="EMBL" id="MBS9479019.1"/>
    </source>
</evidence>
<dbReference type="InterPro" id="IPR016823">
    <property type="entry name" value="Thiosulf_SoxX_II"/>
</dbReference>
<name>A0ABS5RBI7_9HYPH</name>
<comment type="caution">
    <text evidence="7">The sequence shown here is derived from an EMBL/GenBank/DDBJ whole genome shotgun (WGS) entry which is preliminary data.</text>
</comment>
<keyword evidence="5" id="KW-0732">Signal</keyword>
<evidence type="ECO:0000256" key="5">
    <source>
        <dbReference type="SAM" id="SignalP"/>
    </source>
</evidence>
<accession>A0ABS5RBI7</accession>
<keyword evidence="2 4" id="KW-0479">Metal-binding</keyword>
<dbReference type="RefSeq" id="WP_213756992.1">
    <property type="nucleotide sequence ID" value="NZ_JAHCQH010000022.1"/>
</dbReference>
<dbReference type="InterPro" id="IPR009056">
    <property type="entry name" value="Cyt_c-like_dom"/>
</dbReference>
<dbReference type="SUPFAM" id="SSF46626">
    <property type="entry name" value="Cytochrome c"/>
    <property type="match status" value="1"/>
</dbReference>
<evidence type="ECO:0000259" key="6">
    <source>
        <dbReference type="PROSITE" id="PS51007"/>
    </source>
</evidence>
<dbReference type="InterPro" id="IPR036909">
    <property type="entry name" value="Cyt_c-like_dom_sf"/>
</dbReference>
<dbReference type="NCBIfam" id="TIGR04485">
    <property type="entry name" value="thiosulf_SoxX"/>
    <property type="match status" value="1"/>
</dbReference>
<organism evidence="7 8">
    <name type="scientific">Ancylobacter radicis</name>
    <dbReference type="NCBI Taxonomy" id="2836179"/>
    <lineage>
        <taxon>Bacteria</taxon>
        <taxon>Pseudomonadati</taxon>
        <taxon>Pseudomonadota</taxon>
        <taxon>Alphaproteobacteria</taxon>
        <taxon>Hyphomicrobiales</taxon>
        <taxon>Xanthobacteraceae</taxon>
        <taxon>Ancylobacter</taxon>
    </lineage>
</organism>
<gene>
    <name evidence="7" type="primary">soxX</name>
    <name evidence="7" type="ORF">KIP89_18080</name>
</gene>
<proteinExistence type="predicted"/>
<feature type="chain" id="PRO_5046898133" evidence="5">
    <location>
        <begin position="26"/>
        <end position="211"/>
    </location>
</feature>
<dbReference type="EMBL" id="JAHCQH010000022">
    <property type="protein sequence ID" value="MBS9479019.1"/>
    <property type="molecule type" value="Genomic_DNA"/>
</dbReference>
<keyword evidence="1 4" id="KW-0349">Heme</keyword>
<reference evidence="7" key="1">
    <citation type="submission" date="2021-05" db="EMBL/GenBank/DDBJ databases">
        <authorList>
            <person name="Sun Q."/>
            <person name="Inoue M."/>
        </authorList>
    </citation>
    <scope>NUCLEOTIDE SEQUENCE</scope>
    <source>
        <strain evidence="7">VKM B-3255</strain>
    </source>
</reference>
<dbReference type="PIRSF" id="PIRSF024608">
    <property type="entry name" value="UCP024608"/>
    <property type="match status" value="1"/>
</dbReference>
<dbReference type="InterPro" id="IPR030999">
    <property type="entry name" value="Thiosulf_SoxX"/>
</dbReference>
<sequence>MTVHTFLARAALAGTVLLSPLAATAQDATRTPAIDPARVDAVVKAGFTKLPEGWQSRLQQDETQRICSLTRNNPSPEQASAIMKSEEVRIIFPQGAILGDWKEGAKVAQNGRGGQFSDPPGTVSGGNCYACHQLDPKEVSYGTLGPSLVGYGRERNYDPADAKATFAKVYDAQASLACSSMPRFGVNDVLTEQQIKDVVAYLFDPNSPVNK</sequence>
<evidence type="ECO:0000256" key="3">
    <source>
        <dbReference type="ARBA" id="ARBA00023004"/>
    </source>
</evidence>
<protein>
    <submittedName>
        <fullName evidence="7">Sulfur oxidation c-type cytochrome SoxX</fullName>
    </submittedName>
</protein>
<evidence type="ECO:0000256" key="2">
    <source>
        <dbReference type="ARBA" id="ARBA00022723"/>
    </source>
</evidence>
<dbReference type="PROSITE" id="PS51007">
    <property type="entry name" value="CYTC"/>
    <property type="match status" value="1"/>
</dbReference>
<evidence type="ECO:0000256" key="4">
    <source>
        <dbReference type="PROSITE-ProRule" id="PRU00433"/>
    </source>
</evidence>
<feature type="signal peptide" evidence="5">
    <location>
        <begin position="1"/>
        <end position="25"/>
    </location>
</feature>
<feature type="domain" description="Cytochrome c" evidence="6">
    <location>
        <begin position="99"/>
        <end position="206"/>
    </location>
</feature>
<dbReference type="Gene3D" id="1.10.760.10">
    <property type="entry name" value="Cytochrome c-like domain"/>
    <property type="match status" value="1"/>
</dbReference>
<keyword evidence="8" id="KW-1185">Reference proteome</keyword>
<dbReference type="Proteomes" id="UP001166585">
    <property type="component" value="Unassembled WGS sequence"/>
</dbReference>
<dbReference type="Pfam" id="PF00034">
    <property type="entry name" value="Cytochrom_C"/>
    <property type="match status" value="1"/>
</dbReference>
<keyword evidence="3 4" id="KW-0408">Iron</keyword>